<proteinExistence type="predicted"/>
<dbReference type="AlphaFoldDB" id="A0A3B5XZA4"/>
<dbReference type="OMA" id="NRRRRFM"/>
<evidence type="ECO:0000313" key="3">
    <source>
        <dbReference type="Proteomes" id="UP000019116"/>
    </source>
</evidence>
<keyword evidence="3" id="KW-1185">Reference proteome</keyword>
<dbReference type="EnsemblPlants" id="TraesCS1A02G181800.1">
    <property type="protein sequence ID" value="TraesCS1A02G181800.1"/>
    <property type="gene ID" value="TraesCS1A02G181800"/>
</dbReference>
<dbReference type="Gramene" id="TraesCS1A02G181800.1">
    <property type="protein sequence ID" value="TraesCS1A02G181800.1"/>
    <property type="gene ID" value="TraesCS1A02G181800"/>
</dbReference>
<dbReference type="Gramene" id="TraesCS1A03G0489800.1">
    <property type="protein sequence ID" value="TraesCS1A03G0489800.1.CDS"/>
    <property type="gene ID" value="TraesCS1A03G0489800"/>
</dbReference>
<sequence>MERGGSLRVAALDAGKPGGTGRHSGSGSTRGCLWRIDPQAAGRVRGDPATARAVVNRRRRFMEECG</sequence>
<name>A0A3B5XZA4_WHEAT</name>
<accession>A0A3B5XZA4</accession>
<organism evidence="2">
    <name type="scientific">Triticum aestivum</name>
    <name type="common">Wheat</name>
    <dbReference type="NCBI Taxonomy" id="4565"/>
    <lineage>
        <taxon>Eukaryota</taxon>
        <taxon>Viridiplantae</taxon>
        <taxon>Streptophyta</taxon>
        <taxon>Embryophyta</taxon>
        <taxon>Tracheophyta</taxon>
        <taxon>Spermatophyta</taxon>
        <taxon>Magnoliopsida</taxon>
        <taxon>Liliopsida</taxon>
        <taxon>Poales</taxon>
        <taxon>Poaceae</taxon>
        <taxon>BOP clade</taxon>
        <taxon>Pooideae</taxon>
        <taxon>Triticodae</taxon>
        <taxon>Triticeae</taxon>
        <taxon>Triticinae</taxon>
        <taxon>Triticum</taxon>
    </lineage>
</organism>
<dbReference type="Gramene" id="TraesNOR1A03G00090050.1">
    <property type="protein sequence ID" value="TraesNOR1A03G00090050.1"/>
    <property type="gene ID" value="TraesNOR1A03G00090050"/>
</dbReference>
<reference evidence="2" key="2">
    <citation type="submission" date="2018-10" db="UniProtKB">
        <authorList>
            <consortium name="EnsemblPlants"/>
        </authorList>
    </citation>
    <scope>IDENTIFICATION</scope>
</reference>
<evidence type="ECO:0000313" key="2">
    <source>
        <dbReference type="EnsemblPlants" id="TraesCS1A02G181800.1"/>
    </source>
</evidence>
<protein>
    <submittedName>
        <fullName evidence="2">Uncharacterized protein</fullName>
    </submittedName>
</protein>
<dbReference type="Proteomes" id="UP000019116">
    <property type="component" value="Chromosome 1A"/>
</dbReference>
<reference evidence="2" key="1">
    <citation type="submission" date="2018-08" db="EMBL/GenBank/DDBJ databases">
        <authorList>
            <person name="Rossello M."/>
        </authorList>
    </citation>
    <scope>NUCLEOTIDE SEQUENCE [LARGE SCALE GENOMIC DNA]</scope>
    <source>
        <strain evidence="2">cv. Chinese Spring</strain>
    </source>
</reference>
<evidence type="ECO:0000256" key="1">
    <source>
        <dbReference type="SAM" id="MobiDB-lite"/>
    </source>
</evidence>
<feature type="region of interest" description="Disordered" evidence="1">
    <location>
        <begin position="1"/>
        <end position="32"/>
    </location>
</feature>